<name>A0AAW0MAC3_QUESU</name>
<dbReference type="AlphaFoldDB" id="A0AAW0MAC3"/>
<dbReference type="EMBL" id="PKMF04000008">
    <property type="protein sequence ID" value="KAK7860213.1"/>
    <property type="molecule type" value="Genomic_DNA"/>
</dbReference>
<evidence type="ECO:0008006" key="2">
    <source>
        <dbReference type="Google" id="ProtNLM"/>
    </source>
</evidence>
<protein>
    <recommendedName>
        <fullName evidence="2">DUF4283 domain-containing protein</fullName>
    </recommendedName>
</protein>
<reference evidence="1" key="3">
    <citation type="submission" date="2023-07" db="EMBL/GenBank/DDBJ databases">
        <title>An improved reference 1 genome and first organelle genomes of Quercus suber.</title>
        <authorList>
            <consortium name="Genosuber Consortium"/>
            <person name="Usie A."/>
            <person name="Serra O."/>
            <person name="Barros P."/>
        </authorList>
    </citation>
    <scope>NUCLEOTIDE SEQUENCE</scope>
    <source>
        <strain evidence="1">HL8</strain>
        <tissue evidence="1">Leaves</tissue>
    </source>
</reference>
<gene>
    <name evidence="1" type="ORF">CFP56_042126</name>
</gene>
<accession>A0AAW0MAC3</accession>
<reference evidence="1" key="1">
    <citation type="submission" date="2017-12" db="EMBL/GenBank/DDBJ databases">
        <authorList>
            <person name="Barbosa P."/>
            <person name="Usie A."/>
            <person name="Ramos A.M."/>
        </authorList>
    </citation>
    <scope>NUCLEOTIDE SEQUENCE</scope>
    <source>
        <strain evidence="1">HL8</strain>
        <tissue evidence="1">Leaves</tissue>
    </source>
</reference>
<organism evidence="1">
    <name type="scientific">Quercus suber</name>
    <name type="common">Cork oak</name>
    <dbReference type="NCBI Taxonomy" id="58331"/>
    <lineage>
        <taxon>Eukaryota</taxon>
        <taxon>Viridiplantae</taxon>
        <taxon>Streptophyta</taxon>
        <taxon>Embryophyta</taxon>
        <taxon>Tracheophyta</taxon>
        <taxon>Spermatophyta</taxon>
        <taxon>Magnoliopsida</taxon>
        <taxon>eudicotyledons</taxon>
        <taxon>Gunneridae</taxon>
        <taxon>Pentapetalae</taxon>
        <taxon>rosids</taxon>
        <taxon>fabids</taxon>
        <taxon>Fagales</taxon>
        <taxon>Fagaceae</taxon>
        <taxon>Quercus</taxon>
    </lineage>
</organism>
<comment type="caution">
    <text evidence="1">The sequence shown here is derived from an EMBL/GenBank/DDBJ whole genome shotgun (WGS) entry which is preliminary data.</text>
</comment>
<proteinExistence type="predicted"/>
<evidence type="ECO:0000313" key="1">
    <source>
        <dbReference type="EMBL" id="KAK7860213.1"/>
    </source>
</evidence>
<reference evidence="1" key="2">
    <citation type="journal article" date="2018" name="Sci. Data">
        <title>The draft genome sequence of cork oak.</title>
        <authorList>
            <person name="Ramos A.M."/>
            <person name="Usie A."/>
            <person name="Barbosa P."/>
            <person name="Barros P.M."/>
            <person name="Capote T."/>
            <person name="Chaves I."/>
            <person name="Simoes F."/>
            <person name="Abreu I."/>
            <person name="Carrasquinho I."/>
            <person name="Faro C."/>
            <person name="Guimaraes J.B."/>
            <person name="Mendonca D."/>
            <person name="Nobrega F."/>
            <person name="Rodrigues L."/>
            <person name="Saibo N.J.M."/>
            <person name="Varela M.C."/>
            <person name="Egas C."/>
            <person name="Matos J."/>
            <person name="Miguel C.M."/>
            <person name="Oliveira M.M."/>
            <person name="Ricardo C.P."/>
            <person name="Goncalves S."/>
        </authorList>
    </citation>
    <scope>NUCLEOTIDE SEQUENCE [LARGE SCALE GENOMIC DNA]</scope>
    <source>
        <strain evidence="1">HL8</strain>
    </source>
</reference>
<sequence>MGSDLKITDVGDGLIQFKFAIESQLVWVLNKGMTAFSVNFQSVPIWVQVWGLLLDLINEEAGRDIARAIGRVLRWIARQLRRTKRGSFVSE</sequence>